<evidence type="ECO:0000256" key="1">
    <source>
        <dbReference type="ARBA" id="ARBA00004635"/>
    </source>
</evidence>
<evidence type="ECO:0000256" key="6">
    <source>
        <dbReference type="PIRNR" id="PIRNR002854"/>
    </source>
</evidence>
<keyword evidence="7" id="KW-0614">Plasmid</keyword>
<dbReference type="KEGG" id="ksc:CD178_03171"/>
<evidence type="ECO:0000313" key="7">
    <source>
        <dbReference type="EMBL" id="AXY23915.1"/>
    </source>
</evidence>
<dbReference type="PIRSF" id="PIRSF002854">
    <property type="entry name" value="MetQ"/>
    <property type="match status" value="1"/>
</dbReference>
<dbReference type="CDD" id="cd13598">
    <property type="entry name" value="PBP2_lipoprotein_IlpA_like"/>
    <property type="match status" value="1"/>
</dbReference>
<organism evidence="7 8">
    <name type="scientific">Komagataeibacter saccharivorans</name>
    <dbReference type="NCBI Taxonomy" id="265959"/>
    <lineage>
        <taxon>Bacteria</taxon>
        <taxon>Pseudomonadati</taxon>
        <taxon>Pseudomonadota</taxon>
        <taxon>Alphaproteobacteria</taxon>
        <taxon>Acetobacterales</taxon>
        <taxon>Acetobacteraceae</taxon>
        <taxon>Komagataeibacter</taxon>
    </lineage>
</organism>
<dbReference type="PANTHER" id="PTHR30429">
    <property type="entry name" value="D-METHIONINE-BINDING LIPOPROTEIN METQ"/>
    <property type="match status" value="1"/>
</dbReference>
<keyword evidence="2" id="KW-0732">Signal</keyword>
<dbReference type="SUPFAM" id="SSF53850">
    <property type="entry name" value="Periplasmic binding protein-like II"/>
    <property type="match status" value="1"/>
</dbReference>
<dbReference type="InterPro" id="IPR006311">
    <property type="entry name" value="TAT_signal"/>
</dbReference>
<dbReference type="Proteomes" id="UP000264120">
    <property type="component" value="Plasmid unnamed1"/>
</dbReference>
<sequence>MRVLSMNRRTLLHVLGGGALACAIPRARAADARRLRIGIMAGEDEDIWRKVAANAAKDGLTLEIVTFSDYNTPNEALSEHDIDANAFQHGPFLQAQIEARGYRIVAAGNTYFSPIGLYSSRWHAVSDLPKGAVIGLPNDPSNEGRALHLLQHLGLVSLSPDAGLLPTALDVTENPHDLNFRELDAGIVGRTLADLDAAIVNTNWAFKAGIDIEKQRIGEESLDNNPYVNFIAVNESDAHAPWVATLVNAVHQPDVRQAILSIYHGAVVPAWS</sequence>
<dbReference type="PANTHER" id="PTHR30429:SF1">
    <property type="entry name" value="D-METHIONINE-BINDING LIPOPROTEIN METQ-RELATED"/>
    <property type="match status" value="1"/>
</dbReference>
<evidence type="ECO:0000313" key="8">
    <source>
        <dbReference type="Proteomes" id="UP000264120"/>
    </source>
</evidence>
<protein>
    <recommendedName>
        <fullName evidence="6">Lipoprotein</fullName>
    </recommendedName>
</protein>
<dbReference type="PROSITE" id="PS51257">
    <property type="entry name" value="PROKAR_LIPOPROTEIN"/>
    <property type="match status" value="1"/>
</dbReference>
<keyword evidence="3" id="KW-0472">Membrane</keyword>
<keyword evidence="8" id="KW-1185">Reference proteome</keyword>
<geneLocation type="plasmid" evidence="7 8">
    <name>unnamed1</name>
</geneLocation>
<dbReference type="AlphaFoldDB" id="A0A347WGC2"/>
<proteinExistence type="inferred from homology"/>
<comment type="subcellular location">
    <subcellularLocation>
        <location evidence="1">Membrane</location>
        <topology evidence="1">Lipid-anchor</topology>
    </subcellularLocation>
</comment>
<keyword evidence="4" id="KW-0564">Palmitate</keyword>
<dbReference type="PROSITE" id="PS51318">
    <property type="entry name" value="TAT"/>
    <property type="match status" value="1"/>
</dbReference>
<comment type="similarity">
    <text evidence="6">Belongs to the nlpA lipoprotein family.</text>
</comment>
<evidence type="ECO:0000256" key="3">
    <source>
        <dbReference type="ARBA" id="ARBA00023136"/>
    </source>
</evidence>
<dbReference type="Pfam" id="PF03180">
    <property type="entry name" value="Lipoprotein_9"/>
    <property type="match status" value="1"/>
</dbReference>
<accession>A0A347WGC2</accession>
<evidence type="ECO:0000256" key="2">
    <source>
        <dbReference type="ARBA" id="ARBA00022729"/>
    </source>
</evidence>
<name>A0A347WGC2_9PROT</name>
<dbReference type="EMBL" id="CP023037">
    <property type="protein sequence ID" value="AXY23915.1"/>
    <property type="molecule type" value="Genomic_DNA"/>
</dbReference>
<dbReference type="InterPro" id="IPR004872">
    <property type="entry name" value="Lipoprotein_NlpA"/>
</dbReference>
<evidence type="ECO:0000256" key="4">
    <source>
        <dbReference type="ARBA" id="ARBA00023139"/>
    </source>
</evidence>
<gene>
    <name evidence="7" type="primary">metQ</name>
    <name evidence="7" type="ORF">CD178_03171</name>
</gene>
<dbReference type="GO" id="GO:0016020">
    <property type="term" value="C:membrane"/>
    <property type="evidence" value="ECO:0007669"/>
    <property type="project" value="UniProtKB-SubCell"/>
</dbReference>
<dbReference type="OrthoDB" id="9812878at2"/>
<dbReference type="Gene3D" id="3.40.190.10">
    <property type="entry name" value="Periplasmic binding protein-like II"/>
    <property type="match status" value="2"/>
</dbReference>
<reference evidence="7 8" key="1">
    <citation type="submission" date="2017-08" db="EMBL/GenBank/DDBJ databases">
        <title>Complete genome sequence of Gluconacetobacter saccharivorans CV1 isolated from Fermented Vinegar.</title>
        <authorList>
            <person name="Kim S.-Y."/>
        </authorList>
    </citation>
    <scope>NUCLEOTIDE SEQUENCE [LARGE SCALE GENOMIC DNA]</scope>
    <source>
        <strain evidence="7 8">CV1</strain>
        <plasmid evidence="7 8">unnamed1</plasmid>
    </source>
</reference>
<evidence type="ECO:0000256" key="5">
    <source>
        <dbReference type="ARBA" id="ARBA00023288"/>
    </source>
</evidence>
<keyword evidence="5 6" id="KW-0449">Lipoprotein</keyword>